<reference evidence="1 2" key="1">
    <citation type="submission" date="2012-11" db="EMBL/GenBank/DDBJ databases">
        <title>Whole genome sequence of Gluconacetobacter europaeus NBRC3261.</title>
        <authorList>
            <person name="Azuma Y."/>
            <person name="Higashiura N."/>
            <person name="Hirakawa H."/>
            <person name="Matsushita K."/>
        </authorList>
    </citation>
    <scope>NUCLEOTIDE SEQUENCE [LARGE SCALE GENOMIC DNA]</scope>
    <source>
        <strain evidence="1 2">NBRC 3261</strain>
    </source>
</reference>
<comment type="caution">
    <text evidence="1">The sequence shown here is derived from an EMBL/GenBank/DDBJ whole genome shotgun (WGS) entry which is preliminary data.</text>
</comment>
<dbReference type="EMBL" id="BANI01000148">
    <property type="protein sequence ID" value="GAN97351.1"/>
    <property type="molecule type" value="Genomic_DNA"/>
</dbReference>
<dbReference type="Proteomes" id="UP000032675">
    <property type="component" value="Unassembled WGS sequence"/>
</dbReference>
<proteinExistence type="predicted"/>
<name>A0A0D6Q3M3_KOMEU</name>
<accession>A0A0D6Q3M3</accession>
<evidence type="ECO:0000313" key="2">
    <source>
        <dbReference type="Proteomes" id="UP000032675"/>
    </source>
</evidence>
<evidence type="ECO:0000313" key="1">
    <source>
        <dbReference type="EMBL" id="GAN97351.1"/>
    </source>
</evidence>
<protein>
    <submittedName>
        <fullName evidence="1">Uncharacterized protein</fullName>
    </submittedName>
</protein>
<organism evidence="1 2">
    <name type="scientific">Komagataeibacter europaeus NBRC 3261</name>
    <dbReference type="NCBI Taxonomy" id="1234669"/>
    <lineage>
        <taxon>Bacteria</taxon>
        <taxon>Pseudomonadati</taxon>
        <taxon>Pseudomonadota</taxon>
        <taxon>Alphaproteobacteria</taxon>
        <taxon>Acetobacterales</taxon>
        <taxon>Acetobacteraceae</taxon>
        <taxon>Komagataeibacter</taxon>
    </lineage>
</organism>
<dbReference type="AlphaFoldDB" id="A0A0D6Q3M3"/>
<gene>
    <name evidence="1" type="ORF">Geu3261_0168_001</name>
</gene>
<sequence>MDPLHPDMTVGADSTAITQTRFNLHRIVARRDLINNERGRKIKAPEA</sequence>